<proteinExistence type="predicted"/>
<keyword evidence="3" id="KW-1185">Reference proteome</keyword>
<dbReference type="Pfam" id="PF05721">
    <property type="entry name" value="PhyH"/>
    <property type="match status" value="1"/>
</dbReference>
<reference evidence="2" key="2">
    <citation type="submission" date="2020-02" db="EMBL/GenBank/DDBJ databases">
        <authorList>
            <person name="Gilchrist C.L.M."/>
            <person name="Chooi Y.-H."/>
        </authorList>
    </citation>
    <scope>NUCLEOTIDE SEQUENCE</scope>
    <source>
        <strain evidence="2">MST-FP2251</strain>
    </source>
</reference>
<dbReference type="PANTHER" id="PTHR31630:SF7">
    <property type="entry name" value="PHYTANOYL-COA DIOXYGENASE"/>
    <property type="match status" value="1"/>
</dbReference>
<evidence type="ECO:0000256" key="1">
    <source>
        <dbReference type="SAM" id="MobiDB-lite"/>
    </source>
</evidence>
<dbReference type="EMBL" id="VCAU01000169">
    <property type="protein sequence ID" value="KAF9883346.1"/>
    <property type="molecule type" value="Genomic_DNA"/>
</dbReference>
<evidence type="ECO:0008006" key="4">
    <source>
        <dbReference type="Google" id="ProtNLM"/>
    </source>
</evidence>
<dbReference type="InterPro" id="IPR008775">
    <property type="entry name" value="Phytyl_CoA_dOase-like"/>
</dbReference>
<dbReference type="Gene3D" id="2.60.120.620">
    <property type="entry name" value="q2cbj1_9rhob like domain"/>
    <property type="match status" value="1"/>
</dbReference>
<accession>A0AAD4GNH2</accession>
<feature type="region of interest" description="Disordered" evidence="1">
    <location>
        <begin position="1"/>
        <end position="42"/>
    </location>
</feature>
<dbReference type="Proteomes" id="UP001194746">
    <property type="component" value="Unassembled WGS sequence"/>
</dbReference>
<sequence>MSSTHTSTVETSHVQEGDLNTTKTVMSEPKGRMAVDGNPTNYGDFRDQLNRDGFAVVKGAVPRNRAESYADAFLGYLEGFELGYKRDDPSTVKLSNLPVINEKGMILSYGVTHEQWVWDIRGEPGVVDAFAKVYDDEDLIVSFDVVNVGFANREDLPKNTPWPHQDQDPAKPGFRCLQGLVNLNPCGPDDGGLIVCKGGHVLSEKFHTEMADEPRIPAWTPEWFGFTDKAMQWLKDHGLKWEKVCAEPGDLIVWDSRTPHYNVAPTSQQDRLAVYTCFMPVKDATQEQLVRKRDAFERRLGTTHWPNAQHVAPTNEAMRDGKPCPKSRTGPIQDPVLNERVFKLTGIPYIKSTA</sequence>
<feature type="compositionally biased region" description="Low complexity" evidence="1">
    <location>
        <begin position="1"/>
        <end position="14"/>
    </location>
</feature>
<name>A0AAD4GNH2_ASPNN</name>
<dbReference type="PANTHER" id="PTHR31630">
    <property type="entry name" value="PHYTANOYL-COA DIOXYGENASE-RELATED-RELATED"/>
    <property type="match status" value="1"/>
</dbReference>
<organism evidence="2 3">
    <name type="scientific">Aspergillus nanangensis</name>
    <dbReference type="NCBI Taxonomy" id="2582783"/>
    <lineage>
        <taxon>Eukaryota</taxon>
        <taxon>Fungi</taxon>
        <taxon>Dikarya</taxon>
        <taxon>Ascomycota</taxon>
        <taxon>Pezizomycotina</taxon>
        <taxon>Eurotiomycetes</taxon>
        <taxon>Eurotiomycetidae</taxon>
        <taxon>Eurotiales</taxon>
        <taxon>Aspergillaceae</taxon>
        <taxon>Aspergillus</taxon>
        <taxon>Aspergillus subgen. Circumdati</taxon>
    </lineage>
</organism>
<dbReference type="SUPFAM" id="SSF51197">
    <property type="entry name" value="Clavaminate synthase-like"/>
    <property type="match status" value="1"/>
</dbReference>
<dbReference type="AlphaFoldDB" id="A0AAD4GNH2"/>
<evidence type="ECO:0000313" key="2">
    <source>
        <dbReference type="EMBL" id="KAF9883346.1"/>
    </source>
</evidence>
<comment type="caution">
    <text evidence="2">The sequence shown here is derived from an EMBL/GenBank/DDBJ whole genome shotgun (WGS) entry which is preliminary data.</text>
</comment>
<reference evidence="2" key="1">
    <citation type="journal article" date="2019" name="Beilstein J. Org. Chem.">
        <title>Nanangenines: drimane sesquiterpenoids as the dominant metabolite cohort of a novel Australian fungus, Aspergillus nanangensis.</title>
        <authorList>
            <person name="Lacey H.J."/>
            <person name="Gilchrist C.L.M."/>
            <person name="Crombie A."/>
            <person name="Kalaitzis J.A."/>
            <person name="Vuong D."/>
            <person name="Rutledge P.J."/>
            <person name="Turner P."/>
            <person name="Pitt J.I."/>
            <person name="Lacey E."/>
            <person name="Chooi Y.H."/>
            <person name="Piggott A.M."/>
        </authorList>
    </citation>
    <scope>NUCLEOTIDE SEQUENCE</scope>
    <source>
        <strain evidence="2">MST-FP2251</strain>
    </source>
</reference>
<evidence type="ECO:0000313" key="3">
    <source>
        <dbReference type="Proteomes" id="UP001194746"/>
    </source>
</evidence>
<protein>
    <recommendedName>
        <fullName evidence="4">Phytanoyl-CoA dioxygenase</fullName>
    </recommendedName>
</protein>
<gene>
    <name evidence="2" type="ORF">FE257_003562</name>
</gene>